<comment type="caution">
    <text evidence="2">The sequence shown here is derived from an EMBL/GenBank/DDBJ whole genome shotgun (WGS) entry which is preliminary data.</text>
</comment>
<feature type="region of interest" description="Disordered" evidence="1">
    <location>
        <begin position="72"/>
        <end position="105"/>
    </location>
</feature>
<accession>A0A9P5IYJ5</accession>
<dbReference type="GeneID" id="62144267"/>
<protein>
    <submittedName>
        <fullName evidence="2">Uncharacterized protein</fullName>
    </submittedName>
</protein>
<dbReference type="AlphaFoldDB" id="A0A9P5IYJ5"/>
<dbReference type="EMBL" id="RCSW01000001">
    <property type="protein sequence ID" value="KAF7955419.1"/>
    <property type="molecule type" value="Genomic_DNA"/>
</dbReference>
<evidence type="ECO:0000313" key="2">
    <source>
        <dbReference type="EMBL" id="KAF7955419.1"/>
    </source>
</evidence>
<dbReference type="Proteomes" id="UP000710849">
    <property type="component" value="Unassembled WGS sequence"/>
</dbReference>
<proteinExistence type="predicted"/>
<dbReference type="RefSeq" id="XP_038738549.1">
    <property type="nucleotide sequence ID" value="XM_038871188.1"/>
</dbReference>
<reference evidence="2 3" key="1">
    <citation type="journal article" date="2020" name="Genome Biol. Evol.">
        <title>Comparative genomics of Sclerotiniaceae.</title>
        <authorList>
            <person name="Valero Jimenez C.A."/>
            <person name="Steentjes M."/>
            <person name="Scholten O.E."/>
            <person name="Van Kan J.A.L."/>
        </authorList>
    </citation>
    <scope>NUCLEOTIDE SEQUENCE [LARGE SCALE GENOMIC DNA]</scope>
    <source>
        <strain evidence="2 3">MUCL 94</strain>
    </source>
</reference>
<sequence>MVINIHIHENYFPIPGSAIPPASEESLQPLIIDEDPRRYANLRKERKREEVRFSGAADRISTEDAALYESTLLRGRARPRQHKKSKQWSSCHSRQSSSDEAYLDE</sequence>
<feature type="compositionally biased region" description="Basic residues" evidence="1">
    <location>
        <begin position="75"/>
        <end position="86"/>
    </location>
</feature>
<evidence type="ECO:0000256" key="1">
    <source>
        <dbReference type="SAM" id="MobiDB-lite"/>
    </source>
</evidence>
<feature type="compositionally biased region" description="Low complexity" evidence="1">
    <location>
        <begin position="87"/>
        <end position="98"/>
    </location>
</feature>
<keyword evidence="3" id="KW-1185">Reference proteome</keyword>
<organism evidence="2 3">
    <name type="scientific">Botrytis byssoidea</name>
    <dbReference type="NCBI Taxonomy" id="139641"/>
    <lineage>
        <taxon>Eukaryota</taxon>
        <taxon>Fungi</taxon>
        <taxon>Dikarya</taxon>
        <taxon>Ascomycota</taxon>
        <taxon>Pezizomycotina</taxon>
        <taxon>Leotiomycetes</taxon>
        <taxon>Helotiales</taxon>
        <taxon>Sclerotiniaceae</taxon>
        <taxon>Botrytis</taxon>
    </lineage>
</organism>
<name>A0A9P5IYJ5_9HELO</name>
<evidence type="ECO:0000313" key="3">
    <source>
        <dbReference type="Proteomes" id="UP000710849"/>
    </source>
</evidence>
<gene>
    <name evidence="2" type="ORF">EAE97_000678</name>
</gene>